<dbReference type="InterPro" id="IPR001254">
    <property type="entry name" value="Trypsin_dom"/>
</dbReference>
<dbReference type="Pfam" id="PF00089">
    <property type="entry name" value="Trypsin"/>
    <property type="match status" value="1"/>
</dbReference>
<dbReference type="SMART" id="SM00020">
    <property type="entry name" value="Tryp_SPc"/>
    <property type="match status" value="1"/>
</dbReference>
<dbReference type="InterPro" id="IPR043504">
    <property type="entry name" value="Peptidase_S1_PA_chymotrypsin"/>
</dbReference>
<keyword evidence="7" id="KW-1015">Disulfide bond</keyword>
<evidence type="ECO:0000256" key="10">
    <source>
        <dbReference type="ARBA" id="ARBA00084094"/>
    </source>
</evidence>
<organism evidence="14 15">
    <name type="scientific">Euphydryas editha</name>
    <name type="common">Edith's checkerspot</name>
    <dbReference type="NCBI Taxonomy" id="104508"/>
    <lineage>
        <taxon>Eukaryota</taxon>
        <taxon>Metazoa</taxon>
        <taxon>Ecdysozoa</taxon>
        <taxon>Arthropoda</taxon>
        <taxon>Hexapoda</taxon>
        <taxon>Insecta</taxon>
        <taxon>Pterygota</taxon>
        <taxon>Neoptera</taxon>
        <taxon>Endopterygota</taxon>
        <taxon>Lepidoptera</taxon>
        <taxon>Glossata</taxon>
        <taxon>Ditrysia</taxon>
        <taxon>Papilionoidea</taxon>
        <taxon>Nymphalidae</taxon>
        <taxon>Nymphalinae</taxon>
        <taxon>Euphydryas</taxon>
    </lineage>
</organism>
<evidence type="ECO:0000256" key="8">
    <source>
        <dbReference type="ARBA" id="ARBA00023240"/>
    </source>
</evidence>
<keyword evidence="12" id="KW-0732">Signal</keyword>
<dbReference type="PRINTS" id="PR00722">
    <property type="entry name" value="CHYMOTRYPSIN"/>
</dbReference>
<evidence type="ECO:0000313" key="15">
    <source>
        <dbReference type="Proteomes" id="UP001153954"/>
    </source>
</evidence>
<keyword evidence="6 11" id="KW-0720">Serine protease</keyword>
<evidence type="ECO:0000256" key="1">
    <source>
        <dbReference type="ARBA" id="ARBA00004239"/>
    </source>
</evidence>
<accession>A0AAU9T8G0</accession>
<name>A0AAU9T8G0_EUPED</name>
<evidence type="ECO:0000259" key="13">
    <source>
        <dbReference type="PROSITE" id="PS50240"/>
    </source>
</evidence>
<dbReference type="AlphaFoldDB" id="A0AAU9T8G0"/>
<dbReference type="PANTHER" id="PTHR24276:SF91">
    <property type="entry name" value="AT26814P-RELATED"/>
    <property type="match status" value="1"/>
</dbReference>
<dbReference type="GO" id="GO:0005576">
    <property type="term" value="C:extracellular region"/>
    <property type="evidence" value="ECO:0007669"/>
    <property type="project" value="UniProtKB-SubCell"/>
</dbReference>
<keyword evidence="3" id="KW-0800">Toxin</keyword>
<reference evidence="14" key="1">
    <citation type="submission" date="2022-03" db="EMBL/GenBank/DDBJ databases">
        <authorList>
            <person name="Tunstrom K."/>
        </authorList>
    </citation>
    <scope>NUCLEOTIDE SEQUENCE</scope>
</reference>
<comment type="function">
    <text evidence="9">Fibrinolytic activity; shows preferential cleavage of Arg-Gly bonds in all three fibrinogen chains. Contact with the caterpillars causes severe bleeding, due the anticoagulant effect of the protein.</text>
</comment>
<dbReference type="FunFam" id="2.40.10.10:FF:000068">
    <property type="entry name" value="transmembrane protease serine 2"/>
    <property type="match status" value="1"/>
</dbReference>
<dbReference type="EMBL" id="CAKOGL010000001">
    <property type="protein sequence ID" value="CAH2083250.1"/>
    <property type="molecule type" value="Genomic_DNA"/>
</dbReference>
<dbReference type="InterPro" id="IPR050430">
    <property type="entry name" value="Peptidase_S1"/>
</dbReference>
<evidence type="ECO:0000256" key="3">
    <source>
        <dbReference type="ARBA" id="ARBA00022656"/>
    </source>
</evidence>
<evidence type="ECO:0000256" key="5">
    <source>
        <dbReference type="ARBA" id="ARBA00022801"/>
    </source>
</evidence>
<evidence type="ECO:0000313" key="14">
    <source>
        <dbReference type="EMBL" id="CAH2083250.1"/>
    </source>
</evidence>
<comment type="subcellular location">
    <subcellularLocation>
        <location evidence="1">Secreted</location>
        <location evidence="1">Extracellular space</location>
    </subcellularLocation>
</comment>
<proteinExistence type="inferred from homology"/>
<dbReference type="Gene3D" id="2.40.10.10">
    <property type="entry name" value="Trypsin-like serine proteases"/>
    <property type="match status" value="2"/>
</dbReference>
<comment type="caution">
    <text evidence="14">The sequence shown here is derived from an EMBL/GenBank/DDBJ whole genome shotgun (WGS) entry which is preliminary data.</text>
</comment>
<evidence type="ECO:0000256" key="4">
    <source>
        <dbReference type="ARBA" id="ARBA00022670"/>
    </source>
</evidence>
<dbReference type="PANTHER" id="PTHR24276">
    <property type="entry name" value="POLYSERASE-RELATED"/>
    <property type="match status" value="1"/>
</dbReference>
<evidence type="ECO:0000256" key="9">
    <source>
        <dbReference type="ARBA" id="ARBA00055534"/>
    </source>
</evidence>
<comment type="similarity">
    <text evidence="2">Belongs to the peptidase S1 family.</text>
</comment>
<keyword evidence="15" id="KW-1185">Reference proteome</keyword>
<evidence type="ECO:0000256" key="2">
    <source>
        <dbReference type="ARBA" id="ARBA00007664"/>
    </source>
</evidence>
<dbReference type="InterPro" id="IPR033116">
    <property type="entry name" value="TRYPSIN_SER"/>
</dbReference>
<evidence type="ECO:0000256" key="11">
    <source>
        <dbReference type="RuleBase" id="RU363034"/>
    </source>
</evidence>
<sequence length="288" mass="30540">MKLFLFITGLALVSARAPYVPILVDYHEKVGIPEATRILKSESATDFDGSRIVGGSAAGLGAHPYTAGLLVDLVDGRRSMCGASLVSNTRLVTAAHCWRTNSAQGRQITVILGSTRLFTGGTRLNTTEIQLHANYNPSTLSNDVAVISIPHVTYNNNIRNIELPSGLLLYFTYAGERAVAVGYGRTSDTAAPSSDPDLRQVALVVVENWECINIYGPTAVISSTLCTDGIYRGGPCSGDSGGPLVFSFQNTRYLIGVTSFVAAIGCQAGLPAGYARVTSFASWISARL</sequence>
<keyword evidence="5 11" id="KW-0378">Hydrolase</keyword>
<dbReference type="Proteomes" id="UP001153954">
    <property type="component" value="Unassembled WGS sequence"/>
</dbReference>
<protein>
    <recommendedName>
        <fullName evidence="13">Peptidase S1 domain-containing protein</fullName>
    </recommendedName>
</protein>
<dbReference type="InterPro" id="IPR009003">
    <property type="entry name" value="Peptidase_S1_PA"/>
</dbReference>
<evidence type="ECO:0000256" key="7">
    <source>
        <dbReference type="ARBA" id="ARBA00023157"/>
    </source>
</evidence>
<feature type="chain" id="PRO_5043684276" description="Peptidase S1 domain-containing protein" evidence="12">
    <location>
        <begin position="16"/>
        <end position="288"/>
    </location>
</feature>
<dbReference type="PROSITE" id="PS00134">
    <property type="entry name" value="TRYPSIN_HIS"/>
    <property type="match status" value="1"/>
</dbReference>
<evidence type="ECO:0000256" key="12">
    <source>
        <dbReference type="SAM" id="SignalP"/>
    </source>
</evidence>
<keyword evidence="4 11" id="KW-0645">Protease</keyword>
<dbReference type="CDD" id="cd00190">
    <property type="entry name" value="Tryp_SPc"/>
    <property type="match status" value="1"/>
</dbReference>
<dbReference type="GO" id="GO:0090729">
    <property type="term" value="F:toxin activity"/>
    <property type="evidence" value="ECO:0007669"/>
    <property type="project" value="UniProtKB-KW"/>
</dbReference>
<dbReference type="InterPro" id="IPR018114">
    <property type="entry name" value="TRYPSIN_HIS"/>
</dbReference>
<dbReference type="SUPFAM" id="SSF50494">
    <property type="entry name" value="Trypsin-like serine proteases"/>
    <property type="match status" value="1"/>
</dbReference>
<dbReference type="InterPro" id="IPR001314">
    <property type="entry name" value="Peptidase_S1A"/>
</dbReference>
<gene>
    <name evidence="14" type="ORF">EEDITHA_LOCUS2</name>
</gene>
<dbReference type="PROSITE" id="PS50240">
    <property type="entry name" value="TRYPSIN_DOM"/>
    <property type="match status" value="1"/>
</dbReference>
<keyword evidence="8" id="KW-1199">Hemostasis impairing toxin</keyword>
<dbReference type="GO" id="GO:0006508">
    <property type="term" value="P:proteolysis"/>
    <property type="evidence" value="ECO:0007669"/>
    <property type="project" value="UniProtKB-KW"/>
</dbReference>
<keyword evidence="10" id="KW-1205">Fibrinolytic toxin</keyword>
<evidence type="ECO:0000256" key="6">
    <source>
        <dbReference type="ARBA" id="ARBA00022825"/>
    </source>
</evidence>
<dbReference type="GO" id="GO:0004252">
    <property type="term" value="F:serine-type endopeptidase activity"/>
    <property type="evidence" value="ECO:0007669"/>
    <property type="project" value="InterPro"/>
</dbReference>
<feature type="domain" description="Peptidase S1" evidence="13">
    <location>
        <begin position="52"/>
        <end position="288"/>
    </location>
</feature>
<feature type="signal peptide" evidence="12">
    <location>
        <begin position="1"/>
        <end position="15"/>
    </location>
</feature>
<dbReference type="PROSITE" id="PS00135">
    <property type="entry name" value="TRYPSIN_SER"/>
    <property type="match status" value="1"/>
</dbReference>